<dbReference type="AlphaFoldDB" id="A0AAV7WYF8"/>
<proteinExistence type="predicted"/>
<evidence type="ECO:0000313" key="1">
    <source>
        <dbReference type="EMBL" id="KAJ1219169.1"/>
    </source>
</evidence>
<gene>
    <name evidence="1" type="ORF">NDU88_006740</name>
</gene>
<protein>
    <submittedName>
        <fullName evidence="1">Uncharacterized protein</fullName>
    </submittedName>
</protein>
<accession>A0AAV7WYF8</accession>
<reference evidence="1" key="1">
    <citation type="journal article" date="2022" name="bioRxiv">
        <title>Sequencing and chromosome-scale assembly of the giantPleurodeles waltlgenome.</title>
        <authorList>
            <person name="Brown T."/>
            <person name="Elewa A."/>
            <person name="Iarovenko S."/>
            <person name="Subramanian E."/>
            <person name="Araus A.J."/>
            <person name="Petzold A."/>
            <person name="Susuki M."/>
            <person name="Suzuki K.-i.T."/>
            <person name="Hayashi T."/>
            <person name="Toyoda A."/>
            <person name="Oliveira C."/>
            <person name="Osipova E."/>
            <person name="Leigh N.D."/>
            <person name="Simon A."/>
            <person name="Yun M.H."/>
        </authorList>
    </citation>
    <scope>NUCLEOTIDE SEQUENCE</scope>
    <source>
        <strain evidence="1">20211129_DDA</strain>
        <tissue evidence="1">Liver</tissue>
    </source>
</reference>
<feature type="non-terminal residue" evidence="1">
    <location>
        <position position="1"/>
    </location>
</feature>
<dbReference type="Proteomes" id="UP001066276">
    <property type="component" value="Chromosome 1_1"/>
</dbReference>
<evidence type="ECO:0000313" key="2">
    <source>
        <dbReference type="Proteomes" id="UP001066276"/>
    </source>
</evidence>
<dbReference type="EMBL" id="JANPWB010000001">
    <property type="protein sequence ID" value="KAJ1219169.1"/>
    <property type="molecule type" value="Genomic_DNA"/>
</dbReference>
<comment type="caution">
    <text evidence="1">The sequence shown here is derived from an EMBL/GenBank/DDBJ whole genome shotgun (WGS) entry which is preliminary data.</text>
</comment>
<organism evidence="1 2">
    <name type="scientific">Pleurodeles waltl</name>
    <name type="common">Iberian ribbed newt</name>
    <dbReference type="NCBI Taxonomy" id="8319"/>
    <lineage>
        <taxon>Eukaryota</taxon>
        <taxon>Metazoa</taxon>
        <taxon>Chordata</taxon>
        <taxon>Craniata</taxon>
        <taxon>Vertebrata</taxon>
        <taxon>Euteleostomi</taxon>
        <taxon>Amphibia</taxon>
        <taxon>Batrachia</taxon>
        <taxon>Caudata</taxon>
        <taxon>Salamandroidea</taxon>
        <taxon>Salamandridae</taxon>
        <taxon>Pleurodelinae</taxon>
        <taxon>Pleurodeles</taxon>
    </lineage>
</organism>
<keyword evidence="2" id="KW-1185">Reference proteome</keyword>
<sequence length="68" mass="7435">QGGMATTKYTCRPQSTLAAYTKWPPAIWSNSNNQQGGMTTTKNACRPKYTLAASTKMPSRHMVKQQAG</sequence>
<name>A0AAV7WYF8_PLEWA</name>